<sequence>MEEVRPPKRQRTSIQPAREVGLMRSSPGDSFSNFVGSASGIYFIRSVYGAIRRSGPTNSHLAETPGSDIVPGEEDHLPVIHPNSSQSLWRDGEVTFAPTKAYTFQELIDWSGSYFANWHPFYPFLHAPTLLNQFEKLAQSRVVEDEASDEFHMIVLRSIMSISLADRRQSSGPTGSPYPTALVFTSYDAAVDSLRHILSRPTSLPALQAAMSVQLFLVSMLRLNAASRLGGLILRMAMQIGLHRCPYRFPSFSASEQTLRQRMFWTVYVIDRFICQSMGLPLGIHDDDIDVCYPTSERHIEHPVDLGMPSFLIRLLDLLARQSTIRGEIMELRNKSVHYVQKDPEKATAITAKLSQWWNDVEEYSDRDGEPSVSYSSTILTVLKHESIISLHRPILSASVQGPMYNAALHQCIGSARCIIKTLHNAINKENDATGDGLCMFWPSLTWAVWISTFILFYAVSGAQIAQSTVTRLAGRSLQLLEHFSRRGSVWPEASSVAIRNLLIRMADCPTGTGSQQERDVDSADRNIDQAVTETSATLLFEDLQPTRNNASIFPAPSAPSQLDTRHTEALANDFPNHSEFVPSSLDVRGGGWNDISGFDVFMNQGDYNSLDSFSGFDIPFWCEQDQIWGMTE</sequence>
<dbReference type="GO" id="GO:0008270">
    <property type="term" value="F:zinc ion binding"/>
    <property type="evidence" value="ECO:0007669"/>
    <property type="project" value="InterPro"/>
</dbReference>
<dbReference type="GO" id="GO:0003677">
    <property type="term" value="F:DNA binding"/>
    <property type="evidence" value="ECO:0007669"/>
    <property type="project" value="InterPro"/>
</dbReference>
<dbReference type="EMBL" id="MU006360">
    <property type="protein sequence ID" value="KAF2844897.1"/>
    <property type="molecule type" value="Genomic_DNA"/>
</dbReference>
<dbReference type="CDD" id="cd12148">
    <property type="entry name" value="fungal_TF_MHR"/>
    <property type="match status" value="1"/>
</dbReference>
<dbReference type="GO" id="GO:0006351">
    <property type="term" value="P:DNA-templated transcription"/>
    <property type="evidence" value="ECO:0007669"/>
    <property type="project" value="InterPro"/>
</dbReference>
<feature type="domain" description="Xylanolytic transcriptional activator regulatory" evidence="2">
    <location>
        <begin position="226"/>
        <end position="300"/>
    </location>
</feature>
<keyword evidence="1" id="KW-0539">Nucleus</keyword>
<proteinExistence type="predicted"/>
<name>A0A6A7ARB2_9PLEO</name>
<dbReference type="PANTHER" id="PTHR46910">
    <property type="entry name" value="TRANSCRIPTION FACTOR PDR1"/>
    <property type="match status" value="1"/>
</dbReference>
<dbReference type="SMART" id="SM00906">
    <property type="entry name" value="Fungal_trans"/>
    <property type="match status" value="1"/>
</dbReference>
<evidence type="ECO:0000259" key="2">
    <source>
        <dbReference type="SMART" id="SM00906"/>
    </source>
</evidence>
<dbReference type="Proteomes" id="UP000799423">
    <property type="component" value="Unassembled WGS sequence"/>
</dbReference>
<accession>A0A6A7ARB2</accession>
<dbReference type="InterPro" id="IPR050987">
    <property type="entry name" value="AtrR-like"/>
</dbReference>
<reference evidence="3" key="1">
    <citation type="submission" date="2020-01" db="EMBL/GenBank/DDBJ databases">
        <authorList>
            <consortium name="DOE Joint Genome Institute"/>
            <person name="Haridas S."/>
            <person name="Albert R."/>
            <person name="Binder M."/>
            <person name="Bloem J."/>
            <person name="Labutti K."/>
            <person name="Salamov A."/>
            <person name="Andreopoulos B."/>
            <person name="Baker S.E."/>
            <person name="Barry K."/>
            <person name="Bills G."/>
            <person name="Bluhm B.H."/>
            <person name="Cannon C."/>
            <person name="Castanera R."/>
            <person name="Culley D.E."/>
            <person name="Daum C."/>
            <person name="Ezra D."/>
            <person name="Gonzalez J.B."/>
            <person name="Henrissat B."/>
            <person name="Kuo A."/>
            <person name="Liang C."/>
            <person name="Lipzen A."/>
            <person name="Lutzoni F."/>
            <person name="Magnuson J."/>
            <person name="Mondo S."/>
            <person name="Nolan M."/>
            <person name="Ohm R."/>
            <person name="Pangilinan J."/>
            <person name="Park H.-J."/>
            <person name="Ramirez L."/>
            <person name="Alfaro M."/>
            <person name="Sun H."/>
            <person name="Tritt A."/>
            <person name="Yoshinaga Y."/>
            <person name="Zwiers L.-H."/>
            <person name="Turgeon B.G."/>
            <person name="Goodwin S.B."/>
            <person name="Spatafora J.W."/>
            <person name="Crous P.W."/>
            <person name="Grigoriev I.V."/>
        </authorList>
    </citation>
    <scope>NUCLEOTIDE SEQUENCE</scope>
    <source>
        <strain evidence="3">IPT5</strain>
    </source>
</reference>
<dbReference type="Pfam" id="PF04082">
    <property type="entry name" value="Fungal_trans"/>
    <property type="match status" value="1"/>
</dbReference>
<dbReference type="InterPro" id="IPR007219">
    <property type="entry name" value="XnlR_reg_dom"/>
</dbReference>
<dbReference type="OrthoDB" id="3266505at2759"/>
<keyword evidence="4" id="KW-1185">Reference proteome</keyword>
<gene>
    <name evidence="3" type="ORF">T440DRAFT_409262</name>
</gene>
<evidence type="ECO:0000256" key="1">
    <source>
        <dbReference type="ARBA" id="ARBA00023242"/>
    </source>
</evidence>
<dbReference type="GO" id="GO:0003700">
    <property type="term" value="F:DNA-binding transcription factor activity"/>
    <property type="evidence" value="ECO:0007669"/>
    <property type="project" value="InterPro"/>
</dbReference>
<evidence type="ECO:0000313" key="4">
    <source>
        <dbReference type="Proteomes" id="UP000799423"/>
    </source>
</evidence>
<evidence type="ECO:0000313" key="3">
    <source>
        <dbReference type="EMBL" id="KAF2844897.1"/>
    </source>
</evidence>
<dbReference type="PANTHER" id="PTHR46910:SF9">
    <property type="entry name" value="MISCELLANEOUS ZN(II)2CYS6 TRANSCRIPTION FACTOR (EUROFUNG)"/>
    <property type="match status" value="1"/>
</dbReference>
<protein>
    <recommendedName>
        <fullName evidence="2">Xylanolytic transcriptional activator regulatory domain-containing protein</fullName>
    </recommendedName>
</protein>
<organism evidence="3 4">
    <name type="scientific">Plenodomus tracheiphilus IPT5</name>
    <dbReference type="NCBI Taxonomy" id="1408161"/>
    <lineage>
        <taxon>Eukaryota</taxon>
        <taxon>Fungi</taxon>
        <taxon>Dikarya</taxon>
        <taxon>Ascomycota</taxon>
        <taxon>Pezizomycotina</taxon>
        <taxon>Dothideomycetes</taxon>
        <taxon>Pleosporomycetidae</taxon>
        <taxon>Pleosporales</taxon>
        <taxon>Pleosporineae</taxon>
        <taxon>Leptosphaeriaceae</taxon>
        <taxon>Plenodomus</taxon>
    </lineage>
</organism>
<dbReference type="AlphaFoldDB" id="A0A6A7ARB2"/>